<dbReference type="InterPro" id="IPR018392">
    <property type="entry name" value="LysM"/>
</dbReference>
<dbReference type="SUPFAM" id="SSF53955">
    <property type="entry name" value="Lysozyme-like"/>
    <property type="match status" value="1"/>
</dbReference>
<evidence type="ECO:0000313" key="8">
    <source>
        <dbReference type="Proteomes" id="UP001223072"/>
    </source>
</evidence>
<reference evidence="7 8" key="1">
    <citation type="submission" date="2023-07" db="EMBL/GenBank/DDBJ databases">
        <title>Comparative genomics of wheat-associated soil bacteria to identify genetic determinants of phenazine resistance.</title>
        <authorList>
            <person name="Mouncey N."/>
        </authorList>
    </citation>
    <scope>NUCLEOTIDE SEQUENCE [LARGE SCALE GENOMIC DNA]</scope>
    <source>
        <strain evidence="7 8">W2I16</strain>
    </source>
</reference>
<comment type="caution">
    <text evidence="7">The sequence shown here is derived from an EMBL/GenBank/DDBJ whole genome shotgun (WGS) entry which is preliminary data.</text>
</comment>
<feature type="compositionally biased region" description="Low complexity" evidence="3">
    <location>
        <begin position="164"/>
        <end position="209"/>
    </location>
</feature>
<feature type="compositionally biased region" description="Gly residues" evidence="3">
    <location>
        <begin position="255"/>
        <end position="271"/>
    </location>
</feature>
<feature type="chain" id="PRO_5046666831" evidence="4">
    <location>
        <begin position="41"/>
        <end position="347"/>
    </location>
</feature>
<dbReference type="PANTHER" id="PTHR34700:SF4">
    <property type="entry name" value="PHAGE-LIKE ELEMENT PBSX PROTEIN XKDP"/>
    <property type="match status" value="1"/>
</dbReference>
<feature type="compositionally biased region" description="Low complexity" evidence="3">
    <location>
        <begin position="137"/>
        <end position="148"/>
    </location>
</feature>
<evidence type="ECO:0000313" key="7">
    <source>
        <dbReference type="EMBL" id="MDQ0934942.1"/>
    </source>
</evidence>
<keyword evidence="2" id="KW-0378">Hydrolase</keyword>
<dbReference type="InterPro" id="IPR023346">
    <property type="entry name" value="Lysozyme-like_dom_sf"/>
</dbReference>
<evidence type="ECO:0000259" key="5">
    <source>
        <dbReference type="PROSITE" id="PS50245"/>
    </source>
</evidence>
<dbReference type="PANTHER" id="PTHR34700">
    <property type="entry name" value="POTASSIUM BINDING PROTEIN KBP"/>
    <property type="match status" value="1"/>
</dbReference>
<feature type="domain" description="LysM" evidence="6">
    <location>
        <begin position="291"/>
        <end position="340"/>
    </location>
</feature>
<dbReference type="InterPro" id="IPR000938">
    <property type="entry name" value="CAP-Gly_domain"/>
</dbReference>
<accession>A0ABU0RSH1</accession>
<organism evidence="7 8">
    <name type="scientific">Streptomyces turgidiscabies</name>
    <dbReference type="NCBI Taxonomy" id="85558"/>
    <lineage>
        <taxon>Bacteria</taxon>
        <taxon>Bacillati</taxon>
        <taxon>Actinomycetota</taxon>
        <taxon>Actinomycetes</taxon>
        <taxon>Kitasatosporales</taxon>
        <taxon>Streptomycetaceae</taxon>
        <taxon>Streptomyces</taxon>
    </lineage>
</organism>
<name>A0ABU0RSH1_9ACTN</name>
<dbReference type="PROSITE" id="PS51782">
    <property type="entry name" value="LYSM"/>
    <property type="match status" value="1"/>
</dbReference>
<feature type="region of interest" description="Disordered" evidence="3">
    <location>
        <begin position="133"/>
        <end position="295"/>
    </location>
</feature>
<dbReference type="SUPFAM" id="SSF54106">
    <property type="entry name" value="LysM domain"/>
    <property type="match status" value="1"/>
</dbReference>
<feature type="compositionally biased region" description="Low complexity" evidence="3">
    <location>
        <begin position="228"/>
        <end position="247"/>
    </location>
</feature>
<dbReference type="Gene3D" id="3.10.350.10">
    <property type="entry name" value="LysM domain"/>
    <property type="match status" value="1"/>
</dbReference>
<dbReference type="InterPro" id="IPR010618">
    <property type="entry name" value="RPF"/>
</dbReference>
<dbReference type="InterPro" id="IPR052196">
    <property type="entry name" value="Bact_Kbp"/>
</dbReference>
<keyword evidence="8" id="KW-1185">Reference proteome</keyword>
<dbReference type="SMART" id="SM00257">
    <property type="entry name" value="LysM"/>
    <property type="match status" value="1"/>
</dbReference>
<dbReference type="EMBL" id="JAUSZS010000004">
    <property type="protein sequence ID" value="MDQ0934942.1"/>
    <property type="molecule type" value="Genomic_DNA"/>
</dbReference>
<proteinExistence type="inferred from homology"/>
<dbReference type="Pfam" id="PF06737">
    <property type="entry name" value="Transglycosylas"/>
    <property type="match status" value="1"/>
</dbReference>
<dbReference type="CDD" id="cd13925">
    <property type="entry name" value="RPF"/>
    <property type="match status" value="1"/>
</dbReference>
<evidence type="ECO:0000256" key="2">
    <source>
        <dbReference type="ARBA" id="ARBA00022801"/>
    </source>
</evidence>
<evidence type="ECO:0000256" key="4">
    <source>
        <dbReference type="SAM" id="SignalP"/>
    </source>
</evidence>
<keyword evidence="4" id="KW-0732">Signal</keyword>
<gene>
    <name evidence="7" type="ORF">QFZ49_004882</name>
</gene>
<dbReference type="CDD" id="cd00118">
    <property type="entry name" value="LysM"/>
    <property type="match status" value="1"/>
</dbReference>
<evidence type="ECO:0000259" key="6">
    <source>
        <dbReference type="PROSITE" id="PS51782"/>
    </source>
</evidence>
<dbReference type="PROSITE" id="PS50245">
    <property type="entry name" value="CAP_GLY_2"/>
    <property type="match status" value="1"/>
</dbReference>
<comment type="similarity">
    <text evidence="1">Belongs to the transglycosylase family. Rpf subfamily.</text>
</comment>
<evidence type="ECO:0000256" key="1">
    <source>
        <dbReference type="ARBA" id="ARBA00010830"/>
    </source>
</evidence>
<feature type="signal peptide" evidence="4">
    <location>
        <begin position="1"/>
        <end position="40"/>
    </location>
</feature>
<dbReference type="Pfam" id="PF01476">
    <property type="entry name" value="LysM"/>
    <property type="match status" value="1"/>
</dbReference>
<sequence>MLSGNGRHRRPRQAPALLVAAGVTSSAIAIPLLSATGASAATGATWDRVAECESVGSWSANDGNGYYGGLQLTQDDWVKYGGLAYAPSADQASRSQQIAVGEKILADQGAGAWEACALLSGLGKDTGSANVDTGVVEGATSGSTSESGSGSGLGLGSKPESESDSSSDSGSPSGSGSSSSSSSSASASPTPPASSSADSSGAAKASGTSRMPSPSAPAATGSGDSAESDVSPSPSSSSPNATASPESDSSPIGASKGGEQGKSGQGAGVEAGGTDTAVTPGTGRHRGDAEGSYTVRTGDTLWSIADSLDLAGGWHGLFAENERSVGTDPDLILPGQNLAVGVEPVQK</sequence>
<dbReference type="Gene3D" id="1.10.530.10">
    <property type="match status" value="1"/>
</dbReference>
<feature type="domain" description="CAP-Gly" evidence="5">
    <location>
        <begin position="257"/>
        <end position="320"/>
    </location>
</feature>
<dbReference type="InterPro" id="IPR036779">
    <property type="entry name" value="LysM_dom_sf"/>
</dbReference>
<evidence type="ECO:0000256" key="3">
    <source>
        <dbReference type="SAM" id="MobiDB-lite"/>
    </source>
</evidence>
<dbReference type="Proteomes" id="UP001223072">
    <property type="component" value="Unassembled WGS sequence"/>
</dbReference>
<protein>
    <submittedName>
        <fullName evidence="7">Nucleoid-associated protein YgaU</fullName>
    </submittedName>
</protein>